<dbReference type="PROSITE" id="PS51118">
    <property type="entry name" value="HTH_HXLR"/>
    <property type="match status" value="1"/>
</dbReference>
<reference evidence="5 6" key="1">
    <citation type="submission" date="2018-10" db="EMBL/GenBank/DDBJ databases">
        <title>Sinomicrobium pectinilyticum sp. nov., a pectinase-producing bacterium isolated from alkaline and saline soil, and emended description of the genus Sinomicrobium.</title>
        <authorList>
            <person name="Cheng B."/>
            <person name="Li C."/>
            <person name="Lai Q."/>
            <person name="Du M."/>
            <person name="Shao Z."/>
            <person name="Xu P."/>
            <person name="Yang C."/>
        </authorList>
    </citation>
    <scope>NUCLEOTIDE SEQUENCE [LARGE SCALE GENOMIC DNA]</scope>
    <source>
        <strain evidence="5 6">5DNS001</strain>
    </source>
</reference>
<dbReference type="Pfam" id="PF01638">
    <property type="entry name" value="HxlR"/>
    <property type="match status" value="1"/>
</dbReference>
<organism evidence="5 6">
    <name type="scientific">Sinomicrobium pectinilyticum</name>
    <dbReference type="NCBI Taxonomy" id="1084421"/>
    <lineage>
        <taxon>Bacteria</taxon>
        <taxon>Pseudomonadati</taxon>
        <taxon>Bacteroidota</taxon>
        <taxon>Flavobacteriia</taxon>
        <taxon>Flavobacteriales</taxon>
        <taxon>Flavobacteriaceae</taxon>
        <taxon>Sinomicrobium</taxon>
    </lineage>
</organism>
<keyword evidence="1" id="KW-0805">Transcription regulation</keyword>
<evidence type="ECO:0000259" key="4">
    <source>
        <dbReference type="PROSITE" id="PS51118"/>
    </source>
</evidence>
<dbReference type="EMBL" id="RJTM01000027">
    <property type="protein sequence ID" value="RNL91350.1"/>
    <property type="molecule type" value="Genomic_DNA"/>
</dbReference>
<protein>
    <submittedName>
        <fullName evidence="5">Transcriptional regulator</fullName>
    </submittedName>
</protein>
<name>A0A3N0ETX1_SINP1</name>
<dbReference type="PANTHER" id="PTHR33204">
    <property type="entry name" value="TRANSCRIPTIONAL REGULATOR, MARR FAMILY"/>
    <property type="match status" value="1"/>
</dbReference>
<dbReference type="SUPFAM" id="SSF46785">
    <property type="entry name" value="Winged helix' DNA-binding domain"/>
    <property type="match status" value="1"/>
</dbReference>
<comment type="caution">
    <text evidence="5">The sequence shown here is derived from an EMBL/GenBank/DDBJ whole genome shotgun (WGS) entry which is preliminary data.</text>
</comment>
<dbReference type="InterPro" id="IPR036388">
    <property type="entry name" value="WH-like_DNA-bd_sf"/>
</dbReference>
<dbReference type="Gene3D" id="1.10.10.10">
    <property type="entry name" value="Winged helix-like DNA-binding domain superfamily/Winged helix DNA-binding domain"/>
    <property type="match status" value="1"/>
</dbReference>
<evidence type="ECO:0000256" key="3">
    <source>
        <dbReference type="ARBA" id="ARBA00023163"/>
    </source>
</evidence>
<proteinExistence type="predicted"/>
<keyword evidence="2" id="KW-0238">DNA-binding</keyword>
<evidence type="ECO:0000256" key="2">
    <source>
        <dbReference type="ARBA" id="ARBA00023125"/>
    </source>
</evidence>
<evidence type="ECO:0000256" key="1">
    <source>
        <dbReference type="ARBA" id="ARBA00023015"/>
    </source>
</evidence>
<evidence type="ECO:0000313" key="6">
    <source>
        <dbReference type="Proteomes" id="UP000267469"/>
    </source>
</evidence>
<dbReference type="InterPro" id="IPR036390">
    <property type="entry name" value="WH_DNA-bd_sf"/>
</dbReference>
<dbReference type="RefSeq" id="WP_123214889.1">
    <property type="nucleotide sequence ID" value="NZ_RJTM01000027.1"/>
</dbReference>
<keyword evidence="6" id="KW-1185">Reference proteome</keyword>
<dbReference type="GO" id="GO:0003677">
    <property type="term" value="F:DNA binding"/>
    <property type="evidence" value="ECO:0007669"/>
    <property type="project" value="UniProtKB-KW"/>
</dbReference>
<dbReference type="OrthoDB" id="769662at2"/>
<dbReference type="AlphaFoldDB" id="A0A3N0ETX1"/>
<accession>A0A3N0ETX1</accession>
<gene>
    <name evidence="5" type="ORF">ED312_04860</name>
</gene>
<dbReference type="Proteomes" id="UP000267469">
    <property type="component" value="Unassembled WGS sequence"/>
</dbReference>
<evidence type="ECO:0000313" key="5">
    <source>
        <dbReference type="EMBL" id="RNL91350.1"/>
    </source>
</evidence>
<keyword evidence="3" id="KW-0804">Transcription</keyword>
<dbReference type="InterPro" id="IPR002577">
    <property type="entry name" value="HTH_HxlR"/>
</dbReference>
<sequence length="121" mass="14046">MKPEKVSPRKEQFKECINSLYPIRDALEVIGGKWRIQILIAIRTGNHRFTAIERAIGDISPRILSKELKILQENRLIVREVSNTYPVVITYKWSAHADSITPIITVLNDWGIHHRKFLFGK</sequence>
<feature type="domain" description="HTH hxlR-type" evidence="4">
    <location>
        <begin position="16"/>
        <end position="119"/>
    </location>
</feature>